<dbReference type="SMART" id="SM00322">
    <property type="entry name" value="KH"/>
    <property type="match status" value="1"/>
</dbReference>
<name>A0A1F4USG8_UNCKA</name>
<evidence type="ECO:0000256" key="6">
    <source>
        <dbReference type="HAMAP-Rule" id="MF_01595"/>
    </source>
</evidence>
<dbReference type="InterPro" id="IPR004088">
    <property type="entry name" value="KH_dom_type_1"/>
</dbReference>
<dbReference type="Pfam" id="PF03726">
    <property type="entry name" value="PNPase"/>
    <property type="match status" value="1"/>
</dbReference>
<evidence type="ECO:0000313" key="9">
    <source>
        <dbReference type="EMBL" id="OGC47921.1"/>
    </source>
</evidence>
<dbReference type="GO" id="GO:0003723">
    <property type="term" value="F:RNA binding"/>
    <property type="evidence" value="ECO:0007669"/>
    <property type="project" value="UniProtKB-UniRule"/>
</dbReference>
<dbReference type="SUPFAM" id="SSF50249">
    <property type="entry name" value="Nucleic acid-binding proteins"/>
    <property type="match status" value="1"/>
</dbReference>
<dbReference type="AlphaFoldDB" id="A0A1F4USG8"/>
<comment type="similarity">
    <text evidence="1 6">Belongs to the polyribonucleotide nucleotidyltransferase family.</text>
</comment>
<dbReference type="PANTHER" id="PTHR11252:SF0">
    <property type="entry name" value="POLYRIBONUCLEOTIDE NUCLEOTIDYLTRANSFERASE 1, MITOCHONDRIAL"/>
    <property type="match status" value="1"/>
</dbReference>
<evidence type="ECO:0000256" key="7">
    <source>
        <dbReference type="SAM" id="MobiDB-lite"/>
    </source>
</evidence>
<comment type="function">
    <text evidence="6">Involved in mRNA degradation. Catalyzes the phosphorolysis of single-stranded polyribonucleotides processively in the 3'- to 5'-direction.</text>
</comment>
<dbReference type="PROSITE" id="PS50084">
    <property type="entry name" value="KH_TYPE_1"/>
    <property type="match status" value="1"/>
</dbReference>
<dbReference type="InterPro" id="IPR036612">
    <property type="entry name" value="KH_dom_type_1_sf"/>
</dbReference>
<dbReference type="SUPFAM" id="SSF54791">
    <property type="entry name" value="Eukaryotic type KH-domain (KH-domain type I)"/>
    <property type="match status" value="1"/>
</dbReference>
<dbReference type="InterPro" id="IPR003029">
    <property type="entry name" value="S1_domain"/>
</dbReference>
<dbReference type="GO" id="GO:0006396">
    <property type="term" value="P:RNA processing"/>
    <property type="evidence" value="ECO:0007669"/>
    <property type="project" value="InterPro"/>
</dbReference>
<evidence type="ECO:0000256" key="5">
    <source>
        <dbReference type="ARBA" id="ARBA00022884"/>
    </source>
</evidence>
<feature type="binding site" evidence="6">
    <location>
        <position position="494"/>
    </location>
    <ligand>
        <name>Mg(2+)</name>
        <dbReference type="ChEBI" id="CHEBI:18420"/>
    </ligand>
</feature>
<dbReference type="InterPro" id="IPR036345">
    <property type="entry name" value="ExoRNase_PH_dom2_sf"/>
</dbReference>
<dbReference type="CDD" id="cd02393">
    <property type="entry name" value="KH-I_PNPase"/>
    <property type="match status" value="1"/>
</dbReference>
<dbReference type="Gene3D" id="3.30.1370.10">
    <property type="entry name" value="K Homology domain, type 1"/>
    <property type="match status" value="1"/>
</dbReference>
<evidence type="ECO:0000259" key="8">
    <source>
        <dbReference type="PROSITE" id="PS50126"/>
    </source>
</evidence>
<dbReference type="PIRSF" id="PIRSF005499">
    <property type="entry name" value="PNPase"/>
    <property type="match status" value="1"/>
</dbReference>
<dbReference type="InterPro" id="IPR012162">
    <property type="entry name" value="PNPase"/>
</dbReference>
<dbReference type="InterPro" id="IPR012340">
    <property type="entry name" value="NA-bd_OB-fold"/>
</dbReference>
<dbReference type="Proteomes" id="UP000176608">
    <property type="component" value="Unassembled WGS sequence"/>
</dbReference>
<comment type="cofactor">
    <cofactor evidence="6">
        <name>Mg(2+)</name>
        <dbReference type="ChEBI" id="CHEBI:18420"/>
    </cofactor>
</comment>
<evidence type="ECO:0000256" key="3">
    <source>
        <dbReference type="ARBA" id="ARBA00022679"/>
    </source>
</evidence>
<sequence>MKNKIIKKETEFAGRKLTLETGRLAQQADMAVLATYGETVVLATVVSAGPNADLDYFPLSINYFENLYASGTIKSGRYVKREGRPSDDSVITRRLVDHAVRPLFPQEKGFMDEVQVVLSILSLDRDADPVFACMVAASAALHASNIPWEGPMATTRVGFIGGEYVLNPPLKTLEEESDLDMMVSFVGKEKRFLALECEANILPEEQVLGAIKFAQDNIDPVLKLVTEFAEEVNPGIKKYEFIPQIPGEDVTKAISDLMKTKLVELIGHGHSKEILAEKKGDLIKELYTAFEGKFKKADMEKAFYKLEQDAVRHLILEEGKRPDGRDATTVRELSAEVGVLPRVHGSSIFTRGLTQVLNVAVLGAPSMEQLIQDMYGERKKRYIHFYNFPPYSTGEVGRMTGAGGREIGHGMLAEKALRPVLPSEKEFPYTIVLTSETLSSNGSSSMASACASSLSLMDAGVPIKDAVAGIAIGLVVNDDFSNYKILTDLTGLEDGAGYMDFKMTGTKTGVTAIQVDIKAKGLTYDMLTEVFKQSHDARMQILDLMATVIDKPRSEVNQYAPKSATTNIKPEQIGLIIGGGGKTIKALQEDTKTTVSIEEDGTVVVLGENEADVQRAIEIVNGMVREVKAGEIFDGKVEELAPYGAFVEFLPGKTGLLHISEIADGFVEKVEDHLSVGDVVKVKVLDVSRDGKYSLSIKALTGGSSSESGGTSGGSRGGFGGGRGGGSRDGGGYGSGRDRGFGGGRGGGRDRGGFGGGRGSERRGNRRDGGVPRGR</sequence>
<dbReference type="Pfam" id="PF03725">
    <property type="entry name" value="RNase_PH_C"/>
    <property type="match status" value="1"/>
</dbReference>
<dbReference type="STRING" id="1802617.A2886_01540"/>
<keyword evidence="5 6" id="KW-0694">RNA-binding</keyword>
<dbReference type="EMBL" id="MEVA01000001">
    <property type="protein sequence ID" value="OGC47921.1"/>
    <property type="molecule type" value="Genomic_DNA"/>
</dbReference>
<feature type="compositionally biased region" description="Gly residues" evidence="7">
    <location>
        <begin position="710"/>
        <end position="746"/>
    </location>
</feature>
<comment type="subcellular location">
    <subcellularLocation>
        <location evidence="6">Cytoplasm</location>
    </subcellularLocation>
</comment>
<dbReference type="InterPro" id="IPR027408">
    <property type="entry name" value="PNPase/RNase_PH_dom_sf"/>
</dbReference>
<dbReference type="PANTHER" id="PTHR11252">
    <property type="entry name" value="POLYRIBONUCLEOTIDE NUCLEOTIDYLTRANSFERASE"/>
    <property type="match status" value="1"/>
</dbReference>
<comment type="catalytic activity">
    <reaction evidence="6">
        <text>RNA(n+1) + phosphate = RNA(n) + a ribonucleoside 5'-diphosphate</text>
        <dbReference type="Rhea" id="RHEA:22096"/>
        <dbReference type="Rhea" id="RHEA-COMP:14527"/>
        <dbReference type="Rhea" id="RHEA-COMP:17342"/>
        <dbReference type="ChEBI" id="CHEBI:43474"/>
        <dbReference type="ChEBI" id="CHEBI:57930"/>
        <dbReference type="ChEBI" id="CHEBI:140395"/>
        <dbReference type="EC" id="2.7.7.8"/>
    </reaction>
</comment>
<organism evidence="9 10">
    <name type="scientific">candidate division WWE3 bacterium RIFCSPHIGHO2_01_FULL_42_13</name>
    <dbReference type="NCBI Taxonomy" id="1802617"/>
    <lineage>
        <taxon>Bacteria</taxon>
        <taxon>Katanobacteria</taxon>
    </lineage>
</organism>
<dbReference type="InterPro" id="IPR015848">
    <property type="entry name" value="PNPase_PH_RNA-bd_bac/org-type"/>
</dbReference>
<dbReference type="EC" id="2.7.7.8" evidence="6"/>
<dbReference type="GO" id="GO:0005829">
    <property type="term" value="C:cytosol"/>
    <property type="evidence" value="ECO:0007669"/>
    <property type="project" value="TreeGrafter"/>
</dbReference>
<dbReference type="SUPFAM" id="SSF55666">
    <property type="entry name" value="Ribonuclease PH domain 2-like"/>
    <property type="match status" value="2"/>
</dbReference>
<keyword evidence="4 6" id="KW-0548">Nucleotidyltransferase</keyword>
<dbReference type="GO" id="GO:0000175">
    <property type="term" value="F:3'-5'-RNA exonuclease activity"/>
    <property type="evidence" value="ECO:0007669"/>
    <property type="project" value="TreeGrafter"/>
</dbReference>
<comment type="caution">
    <text evidence="9">The sequence shown here is derived from an EMBL/GenBank/DDBJ whole genome shotgun (WGS) entry which is preliminary data.</text>
</comment>
<dbReference type="InterPro" id="IPR015847">
    <property type="entry name" value="ExoRNase_PH_dom2"/>
</dbReference>
<dbReference type="SUPFAM" id="SSF54211">
    <property type="entry name" value="Ribosomal protein S5 domain 2-like"/>
    <property type="match status" value="2"/>
</dbReference>
<feature type="region of interest" description="Disordered" evidence="7">
    <location>
        <begin position="699"/>
        <end position="775"/>
    </location>
</feature>
<dbReference type="GO" id="GO:0004654">
    <property type="term" value="F:polyribonucleotide nucleotidyltransferase activity"/>
    <property type="evidence" value="ECO:0007669"/>
    <property type="project" value="UniProtKB-UniRule"/>
</dbReference>
<evidence type="ECO:0000256" key="1">
    <source>
        <dbReference type="ARBA" id="ARBA00007404"/>
    </source>
</evidence>
<dbReference type="GO" id="GO:0006402">
    <property type="term" value="P:mRNA catabolic process"/>
    <property type="evidence" value="ECO:0007669"/>
    <property type="project" value="UniProtKB-UniRule"/>
</dbReference>
<gene>
    <name evidence="6" type="primary">pnp</name>
    <name evidence="9" type="ORF">A2886_01540</name>
</gene>
<feature type="domain" description="S1 motif" evidence="8">
    <location>
        <begin position="630"/>
        <end position="698"/>
    </location>
</feature>
<dbReference type="InterPro" id="IPR001247">
    <property type="entry name" value="ExoRNase_PH_dom1"/>
</dbReference>
<dbReference type="FunFam" id="3.30.230.70:FF:000001">
    <property type="entry name" value="Polyribonucleotide nucleotidyltransferase"/>
    <property type="match status" value="1"/>
</dbReference>
<accession>A0A1F4USG8</accession>
<keyword evidence="6" id="KW-0460">Magnesium</keyword>
<dbReference type="InterPro" id="IPR020568">
    <property type="entry name" value="Ribosomal_Su5_D2-typ_SF"/>
</dbReference>
<proteinExistence type="inferred from homology"/>
<dbReference type="Pfam" id="PF01138">
    <property type="entry name" value="RNase_PH"/>
    <property type="match status" value="2"/>
</dbReference>
<dbReference type="Pfam" id="PF00013">
    <property type="entry name" value="KH_1"/>
    <property type="match status" value="1"/>
</dbReference>
<keyword evidence="2 6" id="KW-0963">Cytoplasm</keyword>
<dbReference type="NCBIfam" id="TIGR03591">
    <property type="entry name" value="polynuc_phos"/>
    <property type="match status" value="1"/>
</dbReference>
<dbReference type="GO" id="GO:0000287">
    <property type="term" value="F:magnesium ion binding"/>
    <property type="evidence" value="ECO:0007669"/>
    <property type="project" value="UniProtKB-UniRule"/>
</dbReference>
<dbReference type="PROSITE" id="PS50126">
    <property type="entry name" value="S1"/>
    <property type="match status" value="1"/>
</dbReference>
<feature type="binding site" evidence="6">
    <location>
        <position position="500"/>
    </location>
    <ligand>
        <name>Mg(2+)</name>
        <dbReference type="ChEBI" id="CHEBI:18420"/>
    </ligand>
</feature>
<evidence type="ECO:0000256" key="2">
    <source>
        <dbReference type="ARBA" id="ARBA00022490"/>
    </source>
</evidence>
<dbReference type="Gene3D" id="3.30.230.70">
    <property type="entry name" value="GHMP Kinase, N-terminal domain"/>
    <property type="match status" value="2"/>
</dbReference>
<protein>
    <recommendedName>
        <fullName evidence="6">Polyribonucleotide nucleotidyltransferase</fullName>
        <ecNumber evidence="6">2.7.7.8</ecNumber>
    </recommendedName>
    <alternativeName>
        <fullName evidence="6">Polynucleotide phosphorylase</fullName>
        <shortName evidence="6">PNPase</shortName>
    </alternativeName>
</protein>
<dbReference type="FunFam" id="3.30.1370.10:FF:000001">
    <property type="entry name" value="Polyribonucleotide nucleotidyltransferase"/>
    <property type="match status" value="1"/>
</dbReference>
<dbReference type="NCBIfam" id="NF008805">
    <property type="entry name" value="PRK11824.1"/>
    <property type="match status" value="1"/>
</dbReference>
<dbReference type="Pfam" id="PF00575">
    <property type="entry name" value="S1"/>
    <property type="match status" value="1"/>
</dbReference>
<keyword evidence="6" id="KW-0479">Metal-binding</keyword>
<dbReference type="SMART" id="SM00316">
    <property type="entry name" value="S1"/>
    <property type="match status" value="1"/>
</dbReference>
<reference evidence="9 10" key="1">
    <citation type="journal article" date="2016" name="Nat. Commun.">
        <title>Thousands of microbial genomes shed light on interconnected biogeochemical processes in an aquifer system.</title>
        <authorList>
            <person name="Anantharaman K."/>
            <person name="Brown C.T."/>
            <person name="Hug L.A."/>
            <person name="Sharon I."/>
            <person name="Castelle C.J."/>
            <person name="Probst A.J."/>
            <person name="Thomas B.C."/>
            <person name="Singh A."/>
            <person name="Wilkins M.J."/>
            <person name="Karaoz U."/>
            <person name="Brodie E.L."/>
            <person name="Williams K.H."/>
            <person name="Hubbard S.S."/>
            <person name="Banfield J.F."/>
        </authorList>
    </citation>
    <scope>NUCLEOTIDE SEQUENCE [LARGE SCALE GENOMIC DNA]</scope>
</reference>
<dbReference type="Gene3D" id="2.40.50.140">
    <property type="entry name" value="Nucleic acid-binding proteins"/>
    <property type="match status" value="1"/>
</dbReference>
<dbReference type="InterPro" id="IPR004087">
    <property type="entry name" value="KH_dom"/>
</dbReference>
<evidence type="ECO:0000256" key="4">
    <source>
        <dbReference type="ARBA" id="ARBA00022695"/>
    </source>
</evidence>
<evidence type="ECO:0000313" key="10">
    <source>
        <dbReference type="Proteomes" id="UP000176608"/>
    </source>
</evidence>
<feature type="compositionally biased region" description="Basic and acidic residues" evidence="7">
    <location>
        <begin position="759"/>
        <end position="775"/>
    </location>
</feature>
<dbReference type="HAMAP" id="MF_01595">
    <property type="entry name" value="PNPase"/>
    <property type="match status" value="1"/>
</dbReference>
<keyword evidence="3 6" id="KW-0808">Transferase</keyword>